<dbReference type="Proteomes" id="UP001549077">
    <property type="component" value="Unassembled WGS sequence"/>
</dbReference>
<evidence type="ECO:0000256" key="1">
    <source>
        <dbReference type="SAM" id="Phobius"/>
    </source>
</evidence>
<dbReference type="GeneID" id="91148223"/>
<dbReference type="RefSeq" id="WP_168294937.1">
    <property type="nucleotide sequence ID" value="NZ_CP071604.1"/>
</dbReference>
<sequence>MNELLKLPFEIQIVLVAGYLGYKLTTATKKVEHKTEDFLLQVLVFGTLGRVFSYVVARLVMKLGYWAPTTVVESDYKSVAIISVLAIIGSVGFALLWRKYLEKWVKAAMSKLKIYHDDHETSAFRSVMSADTRWSFVQVHLANGKIVESLLALPEQAGIPTKPIILNDDGIAMYVTAVYEGDERREFDQVNAAGDTTITYIPRSEIKQIDVGWRK</sequence>
<protein>
    <submittedName>
        <fullName evidence="2">Uncharacterized protein</fullName>
    </submittedName>
</protein>
<name>A0ABV2MEV0_9HYPH</name>
<proteinExistence type="predicted"/>
<keyword evidence="1" id="KW-0472">Membrane</keyword>
<reference evidence="2 3" key="1">
    <citation type="submission" date="2024-06" db="EMBL/GenBank/DDBJ databases">
        <title>Genomic Encyclopedia of Type Strains, Phase IV (KMG-IV): sequencing the most valuable type-strain genomes for metagenomic binning, comparative biology and taxonomic classification.</title>
        <authorList>
            <person name="Goeker M."/>
        </authorList>
    </citation>
    <scope>NUCLEOTIDE SEQUENCE [LARGE SCALE GENOMIC DNA]</scope>
    <source>
        <strain evidence="2 3">DSM 29288</strain>
    </source>
</reference>
<organism evidence="2 3">
    <name type="scientific">Rhizobium binae</name>
    <dbReference type="NCBI Taxonomy" id="1138190"/>
    <lineage>
        <taxon>Bacteria</taxon>
        <taxon>Pseudomonadati</taxon>
        <taxon>Pseudomonadota</taxon>
        <taxon>Alphaproteobacteria</taxon>
        <taxon>Hyphomicrobiales</taxon>
        <taxon>Rhizobiaceae</taxon>
        <taxon>Rhizobium/Agrobacterium group</taxon>
        <taxon>Rhizobium</taxon>
    </lineage>
</organism>
<evidence type="ECO:0000313" key="2">
    <source>
        <dbReference type="EMBL" id="MET3754985.1"/>
    </source>
</evidence>
<accession>A0ABV2MEV0</accession>
<keyword evidence="3" id="KW-1185">Reference proteome</keyword>
<evidence type="ECO:0000313" key="3">
    <source>
        <dbReference type="Proteomes" id="UP001549077"/>
    </source>
</evidence>
<feature type="transmembrane region" description="Helical" evidence="1">
    <location>
        <begin position="76"/>
        <end position="97"/>
    </location>
</feature>
<keyword evidence="1" id="KW-0812">Transmembrane</keyword>
<comment type="caution">
    <text evidence="2">The sequence shown here is derived from an EMBL/GenBank/DDBJ whole genome shotgun (WGS) entry which is preliminary data.</text>
</comment>
<gene>
    <name evidence="2" type="ORF">ABID08_002342</name>
</gene>
<feature type="transmembrane region" description="Helical" evidence="1">
    <location>
        <begin position="38"/>
        <end position="56"/>
    </location>
</feature>
<keyword evidence="1" id="KW-1133">Transmembrane helix</keyword>
<dbReference type="EMBL" id="JBEPMY010000004">
    <property type="protein sequence ID" value="MET3754985.1"/>
    <property type="molecule type" value="Genomic_DNA"/>
</dbReference>